<dbReference type="OrthoDB" id="9958532at2"/>
<evidence type="ECO:0000313" key="2">
    <source>
        <dbReference type="Proteomes" id="UP000186096"/>
    </source>
</evidence>
<name>A0A1N7GE18_9ACTN</name>
<evidence type="ECO:0000313" key="1">
    <source>
        <dbReference type="EMBL" id="SIS10857.1"/>
    </source>
</evidence>
<dbReference type="AlphaFoldDB" id="A0A1N7GE18"/>
<keyword evidence="2" id="KW-1185">Reference proteome</keyword>
<dbReference type="RefSeq" id="WP_143734620.1">
    <property type="nucleotide sequence ID" value="NZ_FTNI01000028.1"/>
</dbReference>
<dbReference type="STRING" id="58117.SAMN05421833_12835"/>
<proteinExistence type="predicted"/>
<dbReference type="EMBL" id="FTNI01000028">
    <property type="protein sequence ID" value="SIS10857.1"/>
    <property type="molecule type" value="Genomic_DNA"/>
</dbReference>
<reference evidence="2" key="1">
    <citation type="submission" date="2017-01" db="EMBL/GenBank/DDBJ databases">
        <authorList>
            <person name="Varghese N."/>
            <person name="Submissions S."/>
        </authorList>
    </citation>
    <scope>NUCLEOTIDE SEQUENCE [LARGE SCALE GENOMIC DNA]</scope>
    <source>
        <strain evidence="2">ATCC 12950</strain>
    </source>
</reference>
<organism evidence="1 2">
    <name type="scientific">Microbispora rosea</name>
    <dbReference type="NCBI Taxonomy" id="58117"/>
    <lineage>
        <taxon>Bacteria</taxon>
        <taxon>Bacillati</taxon>
        <taxon>Actinomycetota</taxon>
        <taxon>Actinomycetes</taxon>
        <taxon>Streptosporangiales</taxon>
        <taxon>Streptosporangiaceae</taxon>
        <taxon>Microbispora</taxon>
    </lineage>
</organism>
<accession>A0A1N7GE18</accession>
<dbReference type="Proteomes" id="UP000186096">
    <property type="component" value="Unassembled WGS sequence"/>
</dbReference>
<gene>
    <name evidence="1" type="ORF">SAMN05421833_12835</name>
</gene>
<protein>
    <submittedName>
        <fullName evidence="1">Uncharacterized protein</fullName>
    </submittedName>
</protein>
<sequence>MPELTGAPRRTAAEILTIWPSATVTVDNSYYGGHLFMVLKEWEDNLLAEPPAPAPDDLEEDFGEEDWYAYQQDERRIPLHLATDEWMPVEIAERFGVPDGGSCGNDGQRGVGN</sequence>